<dbReference type="Pfam" id="PF18739">
    <property type="entry name" value="HEPN_Apea"/>
    <property type="match status" value="1"/>
</dbReference>
<dbReference type="RefSeq" id="WP_073119847.1">
    <property type="nucleotide sequence ID" value="NZ_FRAA01000001.1"/>
</dbReference>
<proteinExistence type="predicted"/>
<sequence>MKFNKAYKGEFLIPGEEKNIVFGVLKFLNGTAYIDLFGHFHTKQDYKPNVKLIYGHLDNGESCIFFNCKLKPPHPIHRTDFINFEYFIYAPTHILTGDPENKIEFNALNFRMDYLTVWTGINVFESFYEGEKVAGVKRITKDIDDLILFKNEDFELRVTHVHSVPLINPYAEYKLEQESWLYSDMKTHLTFSEVFTFLKEIEDIFVLLIGTDVRITTPITIYSTDEKSYYCYRNGRNLRIDPITHSEDNPSFHEPLINLNSLKEQTELTNFFECWQTIRVSHEYSIDKIVQALRCENSNPEGTFLDLVFALEKMIEKDMPSSVIARELTPKDLKHISILEGNGIEKNTIDYLKTRIKKINASSLKDKILKFLEKNRTHIEKVIAIEYELFINKLVDSRNNLAHLCKNCEYQMTPSEFPNFNKQLLMLLLILTFDKMNIKPDYMATILKRNSKFHLKEY</sequence>
<keyword evidence="4" id="KW-1185">Reference proteome</keyword>
<dbReference type="EMBL" id="FRAA01000001">
    <property type="protein sequence ID" value="SHJ71076.1"/>
    <property type="molecule type" value="Genomic_DNA"/>
</dbReference>
<dbReference type="InterPro" id="IPR041223">
    <property type="entry name" value="ApeA_NTD"/>
</dbReference>
<dbReference type="STRING" id="156994.SAMN04488028_101977"/>
<evidence type="ECO:0000313" key="3">
    <source>
        <dbReference type="EMBL" id="SHJ71076.1"/>
    </source>
</evidence>
<feature type="domain" description="Apea-like HEPN" evidence="1">
    <location>
        <begin position="331"/>
        <end position="439"/>
    </location>
</feature>
<feature type="domain" description="ApeA N-terminal" evidence="2">
    <location>
        <begin position="7"/>
        <end position="266"/>
    </location>
</feature>
<organism evidence="3 4">
    <name type="scientific">Reichenbachiella agariperforans</name>
    <dbReference type="NCBI Taxonomy" id="156994"/>
    <lineage>
        <taxon>Bacteria</taxon>
        <taxon>Pseudomonadati</taxon>
        <taxon>Bacteroidota</taxon>
        <taxon>Cytophagia</taxon>
        <taxon>Cytophagales</taxon>
        <taxon>Reichenbachiellaceae</taxon>
        <taxon>Reichenbachiella</taxon>
    </lineage>
</organism>
<dbReference type="Proteomes" id="UP000184474">
    <property type="component" value="Unassembled WGS sequence"/>
</dbReference>
<gene>
    <name evidence="3" type="ORF">SAMN04488028_101977</name>
</gene>
<dbReference type="Pfam" id="PF18862">
    <property type="entry name" value="ApeA_NTD1"/>
    <property type="match status" value="1"/>
</dbReference>
<reference evidence="4" key="1">
    <citation type="submission" date="2016-11" db="EMBL/GenBank/DDBJ databases">
        <authorList>
            <person name="Varghese N."/>
            <person name="Submissions S."/>
        </authorList>
    </citation>
    <scope>NUCLEOTIDE SEQUENCE [LARGE SCALE GENOMIC DNA]</scope>
    <source>
        <strain evidence="4">DSM 26134</strain>
    </source>
</reference>
<evidence type="ECO:0000259" key="2">
    <source>
        <dbReference type="Pfam" id="PF18862"/>
    </source>
</evidence>
<dbReference type="AlphaFoldDB" id="A0A1M6LIR1"/>
<accession>A0A1M6LIR1</accession>
<dbReference type="InterPro" id="IPR041229">
    <property type="entry name" value="HEPN_Apea"/>
</dbReference>
<evidence type="ECO:0000259" key="1">
    <source>
        <dbReference type="Pfam" id="PF18739"/>
    </source>
</evidence>
<name>A0A1M6LIR1_REIAG</name>
<protein>
    <submittedName>
        <fullName evidence="3">Uncharacterized protein</fullName>
    </submittedName>
</protein>
<evidence type="ECO:0000313" key="4">
    <source>
        <dbReference type="Proteomes" id="UP000184474"/>
    </source>
</evidence>